<dbReference type="PANTHER" id="PTHR46711">
    <property type="entry name" value="HISTONE-LYSINE N-METHYLTRANSFERASE SETD2"/>
    <property type="match status" value="1"/>
</dbReference>
<dbReference type="InterPro" id="IPR001202">
    <property type="entry name" value="WW_dom"/>
</dbReference>
<feature type="compositionally biased region" description="Polar residues" evidence="11">
    <location>
        <begin position="133"/>
        <end position="143"/>
    </location>
</feature>
<dbReference type="InterPro" id="IPR042294">
    <property type="entry name" value="SETD2_animal"/>
</dbReference>
<dbReference type="SUPFAM" id="SSF51045">
    <property type="entry name" value="WW domain"/>
    <property type="match status" value="1"/>
</dbReference>
<keyword evidence="8" id="KW-0805">Transcription regulation</keyword>
<evidence type="ECO:0000256" key="4">
    <source>
        <dbReference type="ARBA" id="ARBA00022454"/>
    </source>
</evidence>
<evidence type="ECO:0000256" key="2">
    <source>
        <dbReference type="ARBA" id="ARBA00004286"/>
    </source>
</evidence>
<feature type="region of interest" description="Disordered" evidence="11">
    <location>
        <begin position="133"/>
        <end position="210"/>
    </location>
</feature>
<feature type="domain" description="SET" evidence="13">
    <location>
        <begin position="341"/>
        <end position="459"/>
    </location>
</feature>
<dbReference type="InterPro" id="IPR044437">
    <property type="entry name" value="SETD2/Set2_SET"/>
</dbReference>
<dbReference type="PROSITE" id="PS50868">
    <property type="entry name" value="POST_SET"/>
    <property type="match status" value="1"/>
</dbReference>
<dbReference type="Gene3D" id="2.20.70.10">
    <property type="match status" value="1"/>
</dbReference>
<keyword evidence="4" id="KW-0158">Chromosome</keyword>
<evidence type="ECO:0000256" key="11">
    <source>
        <dbReference type="SAM" id="MobiDB-lite"/>
    </source>
</evidence>
<dbReference type="InterPro" id="IPR036020">
    <property type="entry name" value="WW_dom_sf"/>
</dbReference>
<comment type="subcellular location">
    <subcellularLocation>
        <location evidence="2">Chromosome</location>
    </subcellularLocation>
    <subcellularLocation>
        <location evidence="1">Nucleus</location>
    </subcellularLocation>
</comment>
<dbReference type="SMART" id="SM00456">
    <property type="entry name" value="WW"/>
    <property type="match status" value="1"/>
</dbReference>
<feature type="compositionally biased region" description="Polar residues" evidence="11">
    <location>
        <begin position="168"/>
        <end position="177"/>
    </location>
</feature>
<keyword evidence="10" id="KW-0539">Nucleus</keyword>
<dbReference type="InterPro" id="IPR003616">
    <property type="entry name" value="Post-SET_dom"/>
</dbReference>
<protein>
    <recommendedName>
        <fullName evidence="3">[histone H3]-lysine(36) N-trimethyltransferase</fullName>
        <ecNumber evidence="3">2.1.1.359</ecNumber>
    </recommendedName>
</protein>
<evidence type="ECO:0000259" key="14">
    <source>
        <dbReference type="PROSITE" id="PS50868"/>
    </source>
</evidence>
<dbReference type="CDD" id="cd19172">
    <property type="entry name" value="SET_SETD2"/>
    <property type="match status" value="1"/>
</dbReference>
<feature type="region of interest" description="Disordered" evidence="11">
    <location>
        <begin position="629"/>
        <end position="710"/>
    </location>
</feature>
<feature type="region of interest" description="Disordered" evidence="11">
    <location>
        <begin position="91"/>
        <end position="112"/>
    </location>
</feature>
<organism evidence="16">
    <name type="scientific">Schistocephalus solidus</name>
    <name type="common">Tapeworm</name>
    <dbReference type="NCBI Taxonomy" id="70667"/>
    <lineage>
        <taxon>Eukaryota</taxon>
        <taxon>Metazoa</taxon>
        <taxon>Spiralia</taxon>
        <taxon>Lophotrochozoa</taxon>
        <taxon>Platyhelminthes</taxon>
        <taxon>Cestoda</taxon>
        <taxon>Eucestoda</taxon>
        <taxon>Diphyllobothriidea</taxon>
        <taxon>Diphyllobothriidae</taxon>
        <taxon>Schistocephalus</taxon>
    </lineage>
</organism>
<dbReference type="InterPro" id="IPR001214">
    <property type="entry name" value="SET_dom"/>
</dbReference>
<evidence type="ECO:0000259" key="12">
    <source>
        <dbReference type="PROSITE" id="PS50020"/>
    </source>
</evidence>
<sequence length="1184" mass="131689">KDRLTVLTSLVVWPSKLPCGGSISPTAMTSLDVHLGEKAGSQNVSHSPLPRPPGFVTSIPTMSSILASTASTAPSSSSGYSTFSVSCHTPLSSDGSTLSSEPGSSSSSYFADSASADDEARLKKIPVLQQKNAPDSLTAHSVAQSNSPQPLSSSRRLPSYHHTKCPRPSSNLQAPSTESDDESYASVDDGSRPHYRLRQRKQRRVVNDSNDTNKDCCPFDITQVLHTPELPPIGHFSACAGVPQPLYEHVLENDYSQLEEQLCRDAPAAASESDSLPRQLSRESHRLWVCDCAPPSREEILAGRLGCEQGCINRALYIECGPRCPAYAWCSNRQFQLRLYAPTEPYYCGPEKGWGLRALKPIPKGAFIVEYAGEVIDFAEFRRRIRLYEKAKHAHHYFMSLGPEHFIDAGTKGNWARFVNHSCEPNAETQKWTVNGRLRIGFFAKYDIPAGEEITIDYQFVQYGVIQQKCYCGTPSCSGIMGVTSKQLQDKVRLKDTRAVERGILQLLTWKTLRTADDVTFLLQVMVQEYLTRYSKMELLKLLADTSNETYLKLFRQYNGLELLTSYMCDAAQNDWDLKYQILLCLDHIPVSEQKQVQTDSCLMDIVKQWTIDPHFCLSRSSVPPTPVISAQPACQDLGRSSTAQSSSEETPVLTSNPSSINGRSDESASVTCPHSPRAPQNNEPSHNHLDGTRSPCNQLPLTSPPPVAVRSSTQVATTSQPSVSAAVAPTETVEKSASAVAARTEEEKEKDSMAKASDYKVYSAAEEQLIVDKIRVLASHILERWFSLPVETYRIPRIERQETEQSILRSAEAPSSTLISWGTSPKEDSFNSWGLISQDASNTRFSESPTPKRSRANQATRNSQRKLLNREFIRAKHREQFEADMKAAESAATELLVRGGEHELQSASAKDSIADCVRSLLLKALARRLALVENPESYLQEWMASLSKRLCELTRRSDTDGLLAYLKKLAETDPDHDENAIVAPIEKQVPKKLPEAVSPPWCAAIDPASGRTYYYNSLTKAVQWDPPNKEPPQQPKPKQDVPRSPQKKRDFMKEAYACVLKLLRPYRLPNCLTGRIESDDDMKHLAKKLAFALAEKERLRCHHKSPVLTPSLIDRFRRKVTHYMTSRGEVYVRSRHREDEEAVVAAAAEGPTLKNSSNTNNSGAALENCTLSDCDMEIDDSDV</sequence>
<accession>A0A0X3Q2Z2</accession>
<evidence type="ECO:0000259" key="15">
    <source>
        <dbReference type="PROSITE" id="PS51215"/>
    </source>
</evidence>
<feature type="non-terminal residue" evidence="16">
    <location>
        <position position="1"/>
    </location>
</feature>
<evidence type="ECO:0000256" key="8">
    <source>
        <dbReference type="ARBA" id="ARBA00023015"/>
    </source>
</evidence>
<dbReference type="GO" id="GO:0005634">
    <property type="term" value="C:nucleus"/>
    <property type="evidence" value="ECO:0007669"/>
    <property type="project" value="UniProtKB-SubCell"/>
</dbReference>
<dbReference type="InterPro" id="IPR046341">
    <property type="entry name" value="SET_dom_sf"/>
</dbReference>
<evidence type="ECO:0000256" key="6">
    <source>
        <dbReference type="ARBA" id="ARBA00022679"/>
    </source>
</evidence>
<feature type="compositionally biased region" description="Basic and acidic residues" evidence="11">
    <location>
        <begin position="1038"/>
        <end position="1049"/>
    </location>
</feature>
<evidence type="ECO:0000256" key="9">
    <source>
        <dbReference type="ARBA" id="ARBA00023163"/>
    </source>
</evidence>
<dbReference type="PROSITE" id="PS50020">
    <property type="entry name" value="WW_DOMAIN_2"/>
    <property type="match status" value="1"/>
</dbReference>
<feature type="domain" description="WW" evidence="12">
    <location>
        <begin position="996"/>
        <end position="1030"/>
    </location>
</feature>
<evidence type="ECO:0000256" key="1">
    <source>
        <dbReference type="ARBA" id="ARBA00004123"/>
    </source>
</evidence>
<dbReference type="PROSITE" id="PS51215">
    <property type="entry name" value="AWS"/>
    <property type="match status" value="1"/>
</dbReference>
<dbReference type="EC" id="2.1.1.359" evidence="3"/>
<reference evidence="16" key="1">
    <citation type="submission" date="2016-01" db="EMBL/GenBank/DDBJ databases">
        <title>Reference transcriptome for the parasite Schistocephalus solidus: insights into the molecular evolution of parasitism.</title>
        <authorList>
            <person name="Hebert F.O."/>
            <person name="Grambauer S."/>
            <person name="Barber I."/>
            <person name="Landry C.R."/>
            <person name="Aubin-Horth N."/>
        </authorList>
    </citation>
    <scope>NUCLEOTIDE SEQUENCE</scope>
</reference>
<gene>
    <name evidence="16" type="ORF">TR137328</name>
</gene>
<dbReference type="SUPFAM" id="SSF82199">
    <property type="entry name" value="SET domain"/>
    <property type="match status" value="1"/>
</dbReference>
<dbReference type="Pfam" id="PF17907">
    <property type="entry name" value="AWS"/>
    <property type="match status" value="1"/>
</dbReference>
<keyword evidence="5" id="KW-0489">Methyltransferase</keyword>
<dbReference type="AlphaFoldDB" id="A0A0X3Q2Z2"/>
<dbReference type="GO" id="GO:0140955">
    <property type="term" value="F:histone H3K36 trimethyltransferase activity"/>
    <property type="evidence" value="ECO:0007669"/>
    <property type="project" value="UniProtKB-EC"/>
</dbReference>
<dbReference type="GO" id="GO:0032259">
    <property type="term" value="P:methylation"/>
    <property type="evidence" value="ECO:0007669"/>
    <property type="project" value="UniProtKB-KW"/>
</dbReference>
<dbReference type="InterPro" id="IPR038190">
    <property type="entry name" value="SRI_sf"/>
</dbReference>
<evidence type="ECO:0000259" key="13">
    <source>
        <dbReference type="PROSITE" id="PS50280"/>
    </source>
</evidence>
<evidence type="ECO:0000313" key="16">
    <source>
        <dbReference type="EMBL" id="JAP58341.1"/>
    </source>
</evidence>
<dbReference type="CDD" id="cd00201">
    <property type="entry name" value="WW"/>
    <property type="match status" value="1"/>
</dbReference>
<dbReference type="Gene3D" id="2.170.270.10">
    <property type="entry name" value="SET domain"/>
    <property type="match status" value="1"/>
</dbReference>
<dbReference type="InterPro" id="IPR006560">
    <property type="entry name" value="AWS_dom"/>
</dbReference>
<evidence type="ECO:0000256" key="5">
    <source>
        <dbReference type="ARBA" id="ARBA00022603"/>
    </source>
</evidence>
<feature type="domain" description="AWS" evidence="15">
    <location>
        <begin position="285"/>
        <end position="339"/>
    </location>
</feature>
<feature type="region of interest" description="Disordered" evidence="11">
    <location>
        <begin position="1025"/>
        <end position="1049"/>
    </location>
</feature>
<dbReference type="InterPro" id="IPR013257">
    <property type="entry name" value="SRI"/>
</dbReference>
<dbReference type="Pfam" id="PF00397">
    <property type="entry name" value="WW"/>
    <property type="match status" value="1"/>
</dbReference>
<dbReference type="GO" id="GO:0006355">
    <property type="term" value="P:regulation of DNA-templated transcription"/>
    <property type="evidence" value="ECO:0007669"/>
    <property type="project" value="InterPro"/>
</dbReference>
<dbReference type="PANTHER" id="PTHR46711:SF1">
    <property type="entry name" value="HISTONE-LYSINE N-METHYLTRANSFERASE SETD2"/>
    <property type="match status" value="1"/>
</dbReference>
<dbReference type="SMART" id="SM00317">
    <property type="entry name" value="SET"/>
    <property type="match status" value="1"/>
</dbReference>
<evidence type="ECO:0000256" key="10">
    <source>
        <dbReference type="ARBA" id="ARBA00023242"/>
    </source>
</evidence>
<evidence type="ECO:0000256" key="7">
    <source>
        <dbReference type="ARBA" id="ARBA00022691"/>
    </source>
</evidence>
<dbReference type="PROSITE" id="PS50280">
    <property type="entry name" value="SET"/>
    <property type="match status" value="1"/>
</dbReference>
<name>A0A0X3Q2Z2_SCHSO</name>
<evidence type="ECO:0000256" key="3">
    <source>
        <dbReference type="ARBA" id="ARBA00012178"/>
    </source>
</evidence>
<keyword evidence="7" id="KW-0949">S-adenosyl-L-methionine</keyword>
<keyword evidence="9" id="KW-0804">Transcription</keyword>
<feature type="domain" description="Post-SET" evidence="14">
    <location>
        <begin position="466"/>
        <end position="482"/>
    </location>
</feature>
<dbReference type="GO" id="GO:0005694">
    <property type="term" value="C:chromosome"/>
    <property type="evidence" value="ECO:0007669"/>
    <property type="project" value="UniProtKB-SubCell"/>
</dbReference>
<keyword evidence="6" id="KW-0808">Transferase</keyword>
<dbReference type="EMBL" id="GEEE01004884">
    <property type="protein sequence ID" value="JAP58341.1"/>
    <property type="molecule type" value="Transcribed_RNA"/>
</dbReference>
<dbReference type="Pfam" id="PF00856">
    <property type="entry name" value="SET"/>
    <property type="match status" value="1"/>
</dbReference>
<feature type="compositionally biased region" description="Polar residues" evidence="11">
    <location>
        <begin position="639"/>
        <end position="685"/>
    </location>
</feature>
<dbReference type="Pfam" id="PF08236">
    <property type="entry name" value="SRI"/>
    <property type="match status" value="1"/>
</dbReference>
<feature type="compositionally biased region" description="Basic residues" evidence="11">
    <location>
        <begin position="193"/>
        <end position="204"/>
    </location>
</feature>
<dbReference type="Gene3D" id="1.10.1740.100">
    <property type="entry name" value="Set2, Rpb1 interacting domain"/>
    <property type="match status" value="1"/>
</dbReference>
<feature type="region of interest" description="Disordered" evidence="11">
    <location>
        <begin position="842"/>
        <end position="863"/>
    </location>
</feature>
<proteinExistence type="predicted"/>
<feature type="compositionally biased region" description="Low complexity" evidence="11">
    <location>
        <begin position="144"/>
        <end position="157"/>
    </location>
</feature>
<dbReference type="SMART" id="SM00570">
    <property type="entry name" value="AWS"/>
    <property type="match status" value="1"/>
</dbReference>